<organism evidence="2 3">
    <name type="scientific">Atribacter laminatus</name>
    <dbReference type="NCBI Taxonomy" id="2847778"/>
    <lineage>
        <taxon>Bacteria</taxon>
        <taxon>Pseudomonadati</taxon>
        <taxon>Atribacterota</taxon>
        <taxon>Atribacteria</taxon>
        <taxon>Atribacterales</taxon>
        <taxon>Atribacteraceae</taxon>
        <taxon>Atribacter</taxon>
    </lineage>
</organism>
<dbReference type="Gene3D" id="3.40.630.30">
    <property type="match status" value="1"/>
</dbReference>
<protein>
    <recommendedName>
        <fullName evidence="1">N-acetyltransferase domain-containing protein</fullName>
    </recommendedName>
</protein>
<proteinExistence type="predicted"/>
<reference evidence="2 3" key="1">
    <citation type="journal article" date="2021" name="Nat. Commun.">
        <title>Isolation of a member of the candidate phylum Atribacteria reveals a unique cell membrane structure.</title>
        <authorList>
            <person name="Taiki K."/>
            <person name="Nobu M.K."/>
            <person name="Kusada H."/>
            <person name="Meng X.-Y."/>
            <person name="Hosoki N."/>
            <person name="Uematsu K."/>
            <person name="Yoshioka H."/>
            <person name="Kamagata Y."/>
            <person name="Tamaki H."/>
        </authorList>
    </citation>
    <scope>NUCLEOTIDE SEQUENCE [LARGE SCALE GENOMIC DNA]</scope>
    <source>
        <strain evidence="2 3">RT761</strain>
    </source>
</reference>
<dbReference type="InterPro" id="IPR016181">
    <property type="entry name" value="Acyl_CoA_acyltransferase"/>
</dbReference>
<dbReference type="InterPro" id="IPR000182">
    <property type="entry name" value="GNAT_dom"/>
</dbReference>
<evidence type="ECO:0000259" key="1">
    <source>
        <dbReference type="PROSITE" id="PS51186"/>
    </source>
</evidence>
<dbReference type="PROSITE" id="PS51186">
    <property type="entry name" value="GNAT"/>
    <property type="match status" value="1"/>
</dbReference>
<gene>
    <name evidence="2" type="ORF">RT761_01842</name>
</gene>
<dbReference type="Proteomes" id="UP000594463">
    <property type="component" value="Chromosome"/>
</dbReference>
<dbReference type="SUPFAM" id="SSF55729">
    <property type="entry name" value="Acyl-CoA N-acyltransferases (Nat)"/>
    <property type="match status" value="1"/>
</dbReference>
<dbReference type="EMBL" id="CP065383">
    <property type="protein sequence ID" value="QPM68620.1"/>
    <property type="molecule type" value="Genomic_DNA"/>
</dbReference>
<feature type="domain" description="N-acetyltransferase" evidence="1">
    <location>
        <begin position="3"/>
        <end position="190"/>
    </location>
</feature>
<accession>A0A7T1F3P6</accession>
<sequence length="191" mass="22395">MEITIKPLSKELIIDFFYFFDDIAFTDNPDWSDCFCCFYHFGGSDEEWMRRTAEENRQTAETMIQTGKMKGYLAYKKEKPIGWCNANDKKNFARLTKIKEVWGEKEERICSIVCFLISPGNRKMGIASRMLEQICKDYALSQYDYLEAYPRKGNLSSAEQYHGPASMYLKAGFALYRELEGYDIMRKKLSE</sequence>
<dbReference type="KEGG" id="alam:RT761_01842"/>
<evidence type="ECO:0000313" key="2">
    <source>
        <dbReference type="EMBL" id="QPM68620.1"/>
    </source>
</evidence>
<keyword evidence="3" id="KW-1185">Reference proteome</keyword>
<dbReference type="Pfam" id="PF00583">
    <property type="entry name" value="Acetyltransf_1"/>
    <property type="match status" value="1"/>
</dbReference>
<name>A0A7T1F3P6_ATRLM</name>
<dbReference type="AlphaFoldDB" id="A0A7T1F3P6"/>
<dbReference type="GO" id="GO:0016747">
    <property type="term" value="F:acyltransferase activity, transferring groups other than amino-acyl groups"/>
    <property type="evidence" value="ECO:0007669"/>
    <property type="project" value="InterPro"/>
</dbReference>
<dbReference type="RefSeq" id="WP_218111120.1">
    <property type="nucleotide sequence ID" value="NZ_CP065383.1"/>
</dbReference>
<evidence type="ECO:0000313" key="3">
    <source>
        <dbReference type="Proteomes" id="UP000594463"/>
    </source>
</evidence>